<dbReference type="AlphaFoldDB" id="A0A1B6MQR4"/>
<protein>
    <submittedName>
        <fullName evidence="1">Uncharacterized protein</fullName>
    </submittedName>
</protein>
<dbReference type="EMBL" id="GEBQ01001703">
    <property type="protein sequence ID" value="JAT38274.1"/>
    <property type="molecule type" value="Transcribed_RNA"/>
</dbReference>
<accession>A0A1B6MQR4</accession>
<proteinExistence type="predicted"/>
<reference evidence="1" key="1">
    <citation type="submission" date="2015-11" db="EMBL/GenBank/DDBJ databases">
        <title>De novo transcriptome assembly of four potential Pierce s Disease insect vectors from Arizona vineyards.</title>
        <authorList>
            <person name="Tassone E.E."/>
        </authorList>
    </citation>
    <scope>NUCLEOTIDE SEQUENCE</scope>
</reference>
<feature type="non-terminal residue" evidence="1">
    <location>
        <position position="1"/>
    </location>
</feature>
<evidence type="ECO:0000313" key="1">
    <source>
        <dbReference type="EMBL" id="JAT38274.1"/>
    </source>
</evidence>
<gene>
    <name evidence="1" type="ORF">g.5967</name>
</gene>
<organism evidence="1">
    <name type="scientific">Graphocephala atropunctata</name>
    <dbReference type="NCBI Taxonomy" id="36148"/>
    <lineage>
        <taxon>Eukaryota</taxon>
        <taxon>Metazoa</taxon>
        <taxon>Ecdysozoa</taxon>
        <taxon>Arthropoda</taxon>
        <taxon>Hexapoda</taxon>
        <taxon>Insecta</taxon>
        <taxon>Pterygota</taxon>
        <taxon>Neoptera</taxon>
        <taxon>Paraneoptera</taxon>
        <taxon>Hemiptera</taxon>
        <taxon>Auchenorrhyncha</taxon>
        <taxon>Membracoidea</taxon>
        <taxon>Cicadellidae</taxon>
        <taxon>Cicadellinae</taxon>
        <taxon>Cicadellini</taxon>
        <taxon>Graphocephala</taxon>
    </lineage>
</organism>
<sequence length="715" mass="81103">SLYFKMFESDSNENVYYTISVAFKKKEEIPPNLWADHFSRPIKERNTSMNKIFDIEYAFLRVTYCFLEESQIMGKTLERFGIPNICGKISKKFSQSRKSKKSFGPSKKNIFKKAIPKQTFHTERSHYPPVTKRTKDNATTMLEKMNKIPTVEKQTDDKQSKQGGIVIDKQTTHLNNENYNLSYINPYSVTNPDKSETIISSINCKESPIDEPKINSESWSTTVVVNESKSKSSLLKTKPKNNIKKTVRFNDMDLCTFAPNLSSEDVDQISSDKESLNDILKVTDSFVHLKLIPSETNEINSKERKECVKIHPEPLGKHSLSTNSKNIDQADSSVKYEPETEVNTSNDSQINCSKEYNFGIEPYEDHLITEYSSSSISNNVGTGEEVDVLCSNPNSTNQQIENLSQKDIFDFGSKNEQCFGNDKIDFQLGRNNEEVRGSQLHEKLMHPVTSASDQTGISLSLTNNLVVEETSKKYCEKSTFSNTNEICDTSLHESTSDYFQDVCNNFKISSLTAIENKTCYNFADEGCDNYIPLSFTDDSNEINQNYNNEASYKYNLLSSAKDSSVNKDNEANIEQITVNLLKENSIMQDQCALSSPNSPSSSLSDRDYLSNISEYASDDKEYRVTLPNLRIEAQNEKAIKEQDLNLISILSKEHTQLETQMSIDEQANEETQTNLNNVYVSKFIDSHFGQMSEDSLHTPNSVNLISQQENLISDG</sequence>
<name>A0A1B6MQR4_9HEMI</name>
<feature type="non-terminal residue" evidence="1">
    <location>
        <position position="715"/>
    </location>
</feature>